<dbReference type="SUPFAM" id="SSF51905">
    <property type="entry name" value="FAD/NAD(P)-binding domain"/>
    <property type="match status" value="1"/>
</dbReference>
<evidence type="ECO:0000313" key="4">
    <source>
        <dbReference type="Proteomes" id="UP000318834"/>
    </source>
</evidence>
<dbReference type="AlphaFoldDB" id="A0A537IPJ9"/>
<dbReference type="Proteomes" id="UP000318834">
    <property type="component" value="Unassembled WGS sequence"/>
</dbReference>
<evidence type="ECO:0000256" key="1">
    <source>
        <dbReference type="ARBA" id="ARBA00023002"/>
    </source>
</evidence>
<dbReference type="Pfam" id="PF13738">
    <property type="entry name" value="Pyr_redox_3"/>
    <property type="match status" value="1"/>
</dbReference>
<sequence>MAMKQPTKRRRSAKGQSKPFPPGRYPVVIVGSGPGGLQTSHFLRRLGVEHAVLSADAAPGGMFLRYPLFQRLISWSKPYAPAVRGTRPYAWYDWNSLLSDDQAYQALVPEFMDGSSYFPSRAEMERGLAAFARRARVQVRYGCRWEATRKTGDGFTLSTSDGEYACRAFVLAVGMAEPWKPDVPGLDLVPHYVQTKPPRTYADQHVVILGKRNSGFEVADALLPWARQIILLSPRPALLSIHSHSTAGVRARYLLPYEDHALGGGVFALDAATDRVERTGSAYRVFATGTTRPGDYVFNAGAVIAATGFTTPLQDLRALGLATFNQDRLPALTPFWESTTVPGVFFAGTVTQGAIGLKKHGIPSNSGGVGGFRHNARVLARYLAEKYFAITVPRPTIRPEEVVPYLLSEVARAPELWNQRSYLARVVSFDRRDGIRDEGITPLAHFVDTGGPDAAAIVLETDQTGDHHPAVYTRRGGSVTEHVLPSNPLHNFETSEYHAQLAALLDGLV</sequence>
<dbReference type="PRINTS" id="PR00469">
    <property type="entry name" value="PNDRDTASEII"/>
</dbReference>
<dbReference type="PANTHER" id="PTHR43539">
    <property type="entry name" value="FLAVIN-BINDING MONOOXYGENASE-LIKE PROTEIN (AFU_ORTHOLOGUE AFUA_4G09220)"/>
    <property type="match status" value="1"/>
</dbReference>
<feature type="region of interest" description="Disordered" evidence="2">
    <location>
        <begin position="1"/>
        <end position="24"/>
    </location>
</feature>
<dbReference type="GO" id="GO:0050660">
    <property type="term" value="F:flavin adenine dinucleotide binding"/>
    <property type="evidence" value="ECO:0007669"/>
    <property type="project" value="TreeGrafter"/>
</dbReference>
<gene>
    <name evidence="3" type="ORF">E6H05_10975</name>
</gene>
<dbReference type="InterPro" id="IPR050982">
    <property type="entry name" value="Auxin_biosynth/cation_transpt"/>
</dbReference>
<dbReference type="PRINTS" id="PR00368">
    <property type="entry name" value="FADPNR"/>
</dbReference>
<keyword evidence="1" id="KW-0560">Oxidoreductase</keyword>
<feature type="compositionally biased region" description="Basic residues" evidence="2">
    <location>
        <begin position="1"/>
        <end position="13"/>
    </location>
</feature>
<name>A0A537IPJ9_9BACT</name>
<evidence type="ECO:0000313" key="3">
    <source>
        <dbReference type="EMBL" id="TMI72556.1"/>
    </source>
</evidence>
<dbReference type="EMBL" id="VBAP01000085">
    <property type="protein sequence ID" value="TMI72556.1"/>
    <property type="molecule type" value="Genomic_DNA"/>
</dbReference>
<reference evidence="3 4" key="1">
    <citation type="journal article" date="2019" name="Nat. Microbiol.">
        <title>Mediterranean grassland soil C-N compound turnover is dependent on rainfall and depth, and is mediated by genomically divergent microorganisms.</title>
        <authorList>
            <person name="Diamond S."/>
            <person name="Andeer P.F."/>
            <person name="Li Z."/>
            <person name="Crits-Christoph A."/>
            <person name="Burstein D."/>
            <person name="Anantharaman K."/>
            <person name="Lane K.R."/>
            <person name="Thomas B.C."/>
            <person name="Pan C."/>
            <person name="Northen T.R."/>
            <person name="Banfield J.F."/>
        </authorList>
    </citation>
    <scope>NUCLEOTIDE SEQUENCE [LARGE SCALE GENOMIC DNA]</scope>
    <source>
        <strain evidence="3">NP_8</strain>
    </source>
</reference>
<comment type="caution">
    <text evidence="3">The sequence shown here is derived from an EMBL/GenBank/DDBJ whole genome shotgun (WGS) entry which is preliminary data.</text>
</comment>
<organism evidence="3 4">
    <name type="scientific">Candidatus Segetimicrobium genomatis</name>
    <dbReference type="NCBI Taxonomy" id="2569760"/>
    <lineage>
        <taxon>Bacteria</taxon>
        <taxon>Bacillati</taxon>
        <taxon>Candidatus Sysuimicrobiota</taxon>
        <taxon>Candidatus Sysuimicrobiia</taxon>
        <taxon>Candidatus Sysuimicrobiales</taxon>
        <taxon>Candidatus Segetimicrobiaceae</taxon>
        <taxon>Candidatus Segetimicrobium</taxon>
    </lineage>
</organism>
<evidence type="ECO:0008006" key="5">
    <source>
        <dbReference type="Google" id="ProtNLM"/>
    </source>
</evidence>
<evidence type="ECO:0000256" key="2">
    <source>
        <dbReference type="SAM" id="MobiDB-lite"/>
    </source>
</evidence>
<dbReference type="PANTHER" id="PTHR43539:SF78">
    <property type="entry name" value="FLAVIN-CONTAINING MONOOXYGENASE"/>
    <property type="match status" value="1"/>
</dbReference>
<dbReference type="InterPro" id="IPR036188">
    <property type="entry name" value="FAD/NAD-bd_sf"/>
</dbReference>
<accession>A0A537IPJ9</accession>
<dbReference type="GO" id="GO:0004497">
    <property type="term" value="F:monooxygenase activity"/>
    <property type="evidence" value="ECO:0007669"/>
    <property type="project" value="TreeGrafter"/>
</dbReference>
<protein>
    <recommendedName>
        <fullName evidence="5">NAD(P)/FAD-dependent oxidoreductase</fullName>
    </recommendedName>
</protein>
<proteinExistence type="predicted"/>
<dbReference type="Gene3D" id="3.50.50.60">
    <property type="entry name" value="FAD/NAD(P)-binding domain"/>
    <property type="match status" value="2"/>
</dbReference>